<dbReference type="InterPro" id="IPR056252">
    <property type="entry name" value="Alfy-like_Arm-like"/>
</dbReference>
<dbReference type="GeneID" id="59256002"/>
<dbReference type="InterPro" id="IPR013320">
    <property type="entry name" value="ConA-like_dom_sf"/>
</dbReference>
<dbReference type="PROSITE" id="PS00678">
    <property type="entry name" value="WD_REPEATS_1"/>
    <property type="match status" value="1"/>
</dbReference>
<reference evidence="7 8" key="1">
    <citation type="journal article" date="2020" name="Phytopathology">
        <title>A high-quality genome resource of Botrytis fragariae, a new and rapidly spreading fungal pathogen causing strawberry gray mold in the U.S.A.</title>
        <authorList>
            <person name="Wu Y."/>
            <person name="Saski C.A."/>
            <person name="Schnabel G."/>
            <person name="Xiao S."/>
            <person name="Hu M."/>
        </authorList>
    </citation>
    <scope>NUCLEOTIDE SEQUENCE [LARGE SCALE GENOMIC DNA]</scope>
    <source>
        <strain evidence="7 8">BVB16</strain>
    </source>
</reference>
<dbReference type="Pfam" id="PF23295">
    <property type="entry name" value="Arm_4"/>
    <property type="match status" value="1"/>
</dbReference>
<dbReference type="InterPro" id="IPR000409">
    <property type="entry name" value="BEACH_dom"/>
</dbReference>
<dbReference type="PANTHER" id="PTHR46108:SF4">
    <property type="entry name" value="BLUE CHEESE"/>
    <property type="match status" value="1"/>
</dbReference>
<sequence length="2671" mass="300827">MTYIQYSYLGMSFKATTFKLAGLAIDDDAGWNMSTRGRRHRSSTAASNPPEATKATAELQVLLDGLSTALQKRLENAYPDLPSIVEQVQSIRVFLIASSQTSRSKDDFRHLHGYQILLSTLRAFSGFYNPFKRDQQDKIRLFDLLENILGVLAQTFRDHHGNRRYFKRRVEGGGWAALEQIIASIGIGGSESDIWTEAQLFGRLLAFALDDKRFETLCQIAAEHHPSRIESNDLVASEDVKDTVIAPQDPERESENIKSDEEILGLVETRLQAILRESSLLHHADIVPVIIDFWKTIPRASNAPVNPAALVVILTLSKISSISNHSLLALHSTGVISTLLPLAFDPDSPLATTERQIVENLCGSLMSLGISSLNDAQYLVSSQSPIASEFLLRTMKKSHTPAYIQFDLSLNGFASIELPTLARSFPPPSTVGGYTFTAWIFVDKFDPNAHTTIFGAYDETQTCFLLAYLEQDTHNFILQTSISSSRPSVRFKSTTFQERRWYHIAIVHRRPRTMTSSKAILYVDGEFAEQVKCQYPAPPPPTNASTESFASFTSTSAKAHPVQAFLGTPQDLSTRLGRGVVFSRWSLASAHLIEDVISDDLVAVYYRLGPRYNGNFQDCMGSFQTYEASAALGMRQELMHPGKEDNSDILKAIRGKASILVPESRIILSILPTAILGEEDRLKGPESQLLRGLNRTASNNLFQLTHNSGTSIAINGSTPAINDALTRAYGTAILTGEPVVIVPQALDDAMWRLGGFTAIGLKLVEAANTKESIARAVENLFESINASWRNSEAMERENGYAILGALLRGKMGAGTVIATRTGNSDTSNMSEDDRNKLGFQLLSLVLNFVGYSHETPEESFIINPLAYRILLVDFDMWRKTTSLTQRLYYKQFITFGVNSKYHEFNSRRLFRMRIVKRFLDALKAELFPADVFPSFMEALTSLVKCNMTAEVFRSLALFITYAYHKPTGSASRTPKNPGSTLPTRSGTISRGPRRPTISTVFDVNEIASPTMTKRQLGNSVLGMYTELLCEEGTTSNIRKFARTVTNKWLLHLLTEDDPQVVVLGSKILARLLVVHGSNYASKFSSKTGGFTIMRHRLKRWWDIPTLWPICFGILFGHDVANIDFDQPFELYNLLETFGTGKIVYPNVLPVIMTMMQHGLKDVLRNQDDPDSPLHDKGNGRDQDSPTDTLKLPTRHRSMSLTKELESRQSQQPKRERLAEQVVILHTIIRFLADLHSKSQDFRDFALSSDYVRYLLAVLFPVVVSSDSVSPETELNSRDSALTFEGDDVIIRPVSRVSAMPTPIVRTSTVETLLPPSPTTLKAKPLRRGSSFVLLTSRPSEYSPSSARLSLIMSPKKRIAAQKVSNAIVEGMLELVVNVFIDQVMARKEFPGFGLFLKVPPGFQEHQAYFESYLLRNMISQLGTTVQLDQKSLWEPRVIQNMARFVLHIGEAVFEGWFLGGAETLLDFAGTILEYLERPEVSKIKSVRLCSQAIASIKSVFLRVVLLRLSELDVPEAPESEALAFMDKLLYWQTVVLSADVTEDNFLKLICYQLYVKLVDNKESIRLAAANLWRILLVQKPEETSNMLRHAMPGQYQHLDSGFKKLTELDNETFAEWVDSYRAELDALFFGAMSRAWEDFVNAENEKNEDTLKVRVTKRREKLKQWHADDLNDEDILFRHDLASNLWMKNIYASEHLKHQRAQQDQQDNFSFLVSTFSRMDRELHRPCAVFDRGIPLKWKLDRTEGRNRMRLRMLPDRAAPNYDYKPKRRPTETNTNDLLQVNTKVGGLAPSQHIDSTPRSAVSPPRDFDGQNGSERNTENPSDETSNENPDNVVQEEDFELVDDPNEPGDGDDGFEDKNRKVMRSLQRGDSVQHVFNISRIIGLEAVEGLLILGKDSLYLIDNVFQRSDGEIVNVAMAPKEERDPYLQMIAGHKASEKTTQPLRTEQESRSWKWSDVISISKRRFLFRDVAVEVFFTDGRSYLLTAISATLRDDLFSKLSSKAPHTNGSSGLPNPEDGWRLEALKVSDDTPTTFGSKFGSIFNSSAWNPAMRRWAKGEISNFHYLMLVNTMAGRTFNDLTQYPVFPWVLADYTSEELDLNNPASFRDLSKPMGAQHNSRQADFIERYKTFAEMDNTTPAFHYGTHYSSAMIVTSYLIRLQPFVQSYLLLQGGNFDHPDRLFYSIAKAWDSASRNNMSDVRELIPEFFYLPEFLTNNNGYNFGLRQGDGGGIDTVDLPPWAKGDPKIFIAKHREALESPYVSKNLHQWIDLIFGCKQRGEAAIESVNVFHHLSYHGAKNLDTIEDPVERLATIGIIHNFGQTPHQVFSKPHQSREDMRQKTKRLDTSAESLTRLPFPLIESHERVASLTYSAKLDRLLCSTAFRLNLPPSYDKYLEWGFADNSVRFYFNDSKKLAGLFENLHQGQLSTIIFASSQTLITAGEDCVISAHTIITSSSKTVDLQPRSSLFGHKTPVTTLAVSKSFSTMLSASSDGVVLLWDLNRLEFVRKLTHGRAVECARINDITGDIMLCRGQKVALYTLNGEALLEQNVCTDLGHDDYVHSCAFYEGTGNEWLESTLLFTGHKRGIVCIWRKIVGKQSGKWELELVKRLDHVDEVRRDASVNRSTGPHGRRTTINGNVEAGITCVVPMEKGVYTGDEEGRVYEWTLVQRER</sequence>
<feature type="compositionally biased region" description="Basic and acidic residues" evidence="4">
    <location>
        <begin position="1163"/>
        <end position="1183"/>
    </location>
</feature>
<dbReference type="Pfam" id="PF00400">
    <property type="entry name" value="WD40"/>
    <property type="match status" value="1"/>
</dbReference>
<dbReference type="EMBL" id="JABFCT010000003">
    <property type="protein sequence ID" value="KAF5877518.1"/>
    <property type="molecule type" value="Genomic_DNA"/>
</dbReference>
<keyword evidence="2" id="KW-0677">Repeat</keyword>
<evidence type="ECO:0000259" key="5">
    <source>
        <dbReference type="PROSITE" id="PS50197"/>
    </source>
</evidence>
<dbReference type="Proteomes" id="UP000531561">
    <property type="component" value="Unassembled WGS sequence"/>
</dbReference>
<feature type="region of interest" description="Disordered" evidence="4">
    <location>
        <begin position="1751"/>
        <end position="1833"/>
    </location>
</feature>
<organism evidence="7 8">
    <name type="scientific">Botrytis fragariae</name>
    <dbReference type="NCBI Taxonomy" id="1964551"/>
    <lineage>
        <taxon>Eukaryota</taxon>
        <taxon>Fungi</taxon>
        <taxon>Dikarya</taxon>
        <taxon>Ascomycota</taxon>
        <taxon>Pezizomycotina</taxon>
        <taxon>Leotiomycetes</taxon>
        <taxon>Helotiales</taxon>
        <taxon>Sclerotiniaceae</taxon>
        <taxon>Botrytis</taxon>
    </lineage>
</organism>
<protein>
    <submittedName>
        <fullName evidence="7">Putative beige beach domain-containing protein</fullName>
    </submittedName>
</protein>
<evidence type="ECO:0000256" key="1">
    <source>
        <dbReference type="ARBA" id="ARBA00022574"/>
    </source>
</evidence>
<evidence type="ECO:0000259" key="6">
    <source>
        <dbReference type="PROSITE" id="PS51783"/>
    </source>
</evidence>
<feature type="region of interest" description="Disordered" evidence="4">
    <location>
        <begin position="967"/>
        <end position="991"/>
    </location>
</feature>
<dbReference type="Gene3D" id="1.10.1540.10">
    <property type="entry name" value="BEACH domain"/>
    <property type="match status" value="1"/>
</dbReference>
<evidence type="ECO:0000313" key="7">
    <source>
        <dbReference type="EMBL" id="KAF5877518.1"/>
    </source>
</evidence>
<feature type="region of interest" description="Disordered" evidence="4">
    <location>
        <begin position="1163"/>
        <end position="1215"/>
    </location>
</feature>
<dbReference type="OrthoDB" id="26681at2759"/>
<dbReference type="RefSeq" id="XP_037196464.1">
    <property type="nucleotide sequence ID" value="XM_037332310.1"/>
</dbReference>
<dbReference type="PROSITE" id="PS50294">
    <property type="entry name" value="WD_REPEATS_REGION"/>
    <property type="match status" value="1"/>
</dbReference>
<comment type="caution">
    <text evidence="7">The sequence shown here is derived from an EMBL/GenBank/DDBJ whole genome shotgun (WGS) entry which is preliminary data.</text>
</comment>
<name>A0A8H6EMC0_9HELO</name>
<dbReference type="InterPro" id="IPR001680">
    <property type="entry name" value="WD40_rpt"/>
</dbReference>
<dbReference type="SUPFAM" id="SSF49899">
    <property type="entry name" value="Concanavalin A-like lectins/glucanases"/>
    <property type="match status" value="1"/>
</dbReference>
<dbReference type="PROSITE" id="PS50197">
    <property type="entry name" value="BEACH"/>
    <property type="match status" value="1"/>
</dbReference>
<dbReference type="InterPro" id="IPR019775">
    <property type="entry name" value="WD40_repeat_CS"/>
</dbReference>
<feature type="compositionally biased region" description="Polar residues" evidence="4">
    <location>
        <begin position="1811"/>
        <end position="1820"/>
    </location>
</feature>
<keyword evidence="8" id="KW-1185">Reference proteome</keyword>
<dbReference type="PROSITE" id="PS50082">
    <property type="entry name" value="WD_REPEATS_2"/>
    <property type="match status" value="1"/>
</dbReference>
<dbReference type="Gene3D" id="2.30.29.30">
    <property type="entry name" value="Pleckstrin-homology domain (PH domain)/Phosphotyrosine-binding domain (PTB)"/>
    <property type="match status" value="1"/>
</dbReference>
<evidence type="ECO:0000313" key="8">
    <source>
        <dbReference type="Proteomes" id="UP000531561"/>
    </source>
</evidence>
<dbReference type="Gene3D" id="2.60.120.200">
    <property type="match status" value="1"/>
</dbReference>
<dbReference type="FunFam" id="1.10.1540.10:FF:000002">
    <property type="entry name" value="WD repeat and FYVE domain containing 3"/>
    <property type="match status" value="1"/>
</dbReference>
<dbReference type="InterPro" id="IPR036372">
    <property type="entry name" value="BEACH_dom_sf"/>
</dbReference>
<evidence type="ECO:0000256" key="3">
    <source>
        <dbReference type="PROSITE-ProRule" id="PRU00221"/>
    </source>
</evidence>
<evidence type="ECO:0000256" key="2">
    <source>
        <dbReference type="ARBA" id="ARBA00022737"/>
    </source>
</evidence>
<dbReference type="SUPFAM" id="SSF81837">
    <property type="entry name" value="BEACH domain"/>
    <property type="match status" value="1"/>
</dbReference>
<dbReference type="SUPFAM" id="SSF50978">
    <property type="entry name" value="WD40 repeat-like"/>
    <property type="match status" value="1"/>
</dbReference>
<dbReference type="PANTHER" id="PTHR46108">
    <property type="entry name" value="BLUE CHEESE"/>
    <property type="match status" value="1"/>
</dbReference>
<dbReference type="InterPro" id="IPR051944">
    <property type="entry name" value="BEACH_domain_protein"/>
</dbReference>
<dbReference type="SUPFAM" id="SSF50729">
    <property type="entry name" value="PH domain-like"/>
    <property type="match status" value="1"/>
</dbReference>
<dbReference type="InterPro" id="IPR036322">
    <property type="entry name" value="WD40_repeat_dom_sf"/>
</dbReference>
<dbReference type="SMART" id="SM00320">
    <property type="entry name" value="WD40"/>
    <property type="match status" value="3"/>
</dbReference>
<dbReference type="InterPro" id="IPR011993">
    <property type="entry name" value="PH-like_dom_sf"/>
</dbReference>
<proteinExistence type="predicted"/>
<dbReference type="Gene3D" id="2.130.10.10">
    <property type="entry name" value="YVTN repeat-like/Quinoprotein amine dehydrogenase"/>
    <property type="match status" value="1"/>
</dbReference>
<dbReference type="CDD" id="cd01201">
    <property type="entry name" value="PH_BEACH"/>
    <property type="match status" value="1"/>
</dbReference>
<dbReference type="Pfam" id="PF14844">
    <property type="entry name" value="PH_BEACH"/>
    <property type="match status" value="1"/>
</dbReference>
<dbReference type="CDD" id="cd06071">
    <property type="entry name" value="Beach"/>
    <property type="match status" value="1"/>
</dbReference>
<dbReference type="InterPro" id="IPR015943">
    <property type="entry name" value="WD40/YVTN_repeat-like_dom_sf"/>
</dbReference>
<dbReference type="Pfam" id="PF02138">
    <property type="entry name" value="Beach"/>
    <property type="match status" value="1"/>
</dbReference>
<keyword evidence="1 3" id="KW-0853">WD repeat</keyword>
<dbReference type="InterPro" id="IPR023362">
    <property type="entry name" value="PH-BEACH_dom"/>
</dbReference>
<evidence type="ECO:0000256" key="4">
    <source>
        <dbReference type="SAM" id="MobiDB-lite"/>
    </source>
</evidence>
<gene>
    <name evidence="7" type="ORF">Bfra_001885</name>
</gene>
<accession>A0A8H6EMC0</accession>
<feature type="domain" description="BEACH-type PH" evidence="6">
    <location>
        <begin position="1867"/>
        <end position="2000"/>
    </location>
</feature>
<feature type="compositionally biased region" description="Polar residues" evidence="4">
    <location>
        <begin position="1772"/>
        <end position="1783"/>
    </location>
</feature>
<dbReference type="PROSITE" id="PS51783">
    <property type="entry name" value="PH_BEACH"/>
    <property type="match status" value="1"/>
</dbReference>
<dbReference type="Pfam" id="PF13385">
    <property type="entry name" value="Laminin_G_3"/>
    <property type="match status" value="1"/>
</dbReference>
<feature type="domain" description="BEACH" evidence="5">
    <location>
        <begin position="2039"/>
        <end position="2333"/>
    </location>
</feature>
<dbReference type="SMART" id="SM01026">
    <property type="entry name" value="Beach"/>
    <property type="match status" value="1"/>
</dbReference>
<feature type="compositionally biased region" description="Polar residues" evidence="4">
    <location>
        <begin position="968"/>
        <end position="988"/>
    </location>
</feature>
<feature type="compositionally biased region" description="Basic and acidic residues" evidence="4">
    <location>
        <begin position="1202"/>
        <end position="1215"/>
    </location>
</feature>
<feature type="repeat" description="WD" evidence="3">
    <location>
        <begin position="2466"/>
        <end position="2507"/>
    </location>
</feature>